<evidence type="ECO:0000313" key="1">
    <source>
        <dbReference type="EMBL" id="RHE88260.1"/>
    </source>
</evidence>
<dbReference type="AlphaFoldDB" id="A0A414L0V4"/>
<accession>A0A414L0V4</accession>
<organism evidence="1 2">
    <name type="scientific">Bacteroides intestinalis</name>
    <dbReference type="NCBI Taxonomy" id="329854"/>
    <lineage>
        <taxon>Bacteria</taxon>
        <taxon>Pseudomonadati</taxon>
        <taxon>Bacteroidota</taxon>
        <taxon>Bacteroidia</taxon>
        <taxon>Bacteroidales</taxon>
        <taxon>Bacteroidaceae</taxon>
        <taxon>Bacteroides</taxon>
    </lineage>
</organism>
<sequence>MKDNAYYMKLISEVEKEIREKEELIGKKYPCLGVGKKKKKRIKTITKPHVATFAQQEIERLSKKKDYLLKEMDLLSQYIEAYVPWDWVYFENGLVIITFPNNLNHHYKLAVPKAKHCFNHIRKRLEIVIPPFKIKYWEKREEISLVDTVDFESIIRYLEIETQLKEILTGETTADFESFKISLPDKLDEYYYPPQKSVYINFLCINQCSKYKIIPLKETKTSNGVLVHEDSFLFTLSENSKLCIIWENVNESRASYVFLVSKELYESKTKAIFHYIVNPIRRKRELLHNNKDIQDQLGKFHIVNHTDYKTWKQRIYTYLK</sequence>
<gene>
    <name evidence="1" type="ORF">DW712_21915</name>
</gene>
<dbReference type="RefSeq" id="WP_118223712.1">
    <property type="nucleotide sequence ID" value="NZ_JADNIJ010000020.1"/>
</dbReference>
<dbReference type="EMBL" id="QSKV01000019">
    <property type="protein sequence ID" value="RHE88260.1"/>
    <property type="molecule type" value="Genomic_DNA"/>
</dbReference>
<reference evidence="1 2" key="1">
    <citation type="submission" date="2018-08" db="EMBL/GenBank/DDBJ databases">
        <title>A genome reference for cultivated species of the human gut microbiota.</title>
        <authorList>
            <person name="Zou Y."/>
            <person name="Xue W."/>
            <person name="Luo G."/>
        </authorList>
    </citation>
    <scope>NUCLEOTIDE SEQUENCE [LARGE SCALE GENOMIC DNA]</scope>
    <source>
        <strain evidence="1 2">AM27-17</strain>
    </source>
</reference>
<comment type="caution">
    <text evidence="1">The sequence shown here is derived from an EMBL/GenBank/DDBJ whole genome shotgun (WGS) entry which is preliminary data.</text>
</comment>
<evidence type="ECO:0000313" key="2">
    <source>
        <dbReference type="Proteomes" id="UP000285650"/>
    </source>
</evidence>
<dbReference type="Proteomes" id="UP000285650">
    <property type="component" value="Unassembled WGS sequence"/>
</dbReference>
<protein>
    <submittedName>
        <fullName evidence="1">Uncharacterized protein</fullName>
    </submittedName>
</protein>
<proteinExistence type="predicted"/>
<name>A0A414L0V4_9BACE</name>